<organism evidence="2 3">
    <name type="scientific">Necator americanus</name>
    <name type="common">Human hookworm</name>
    <dbReference type="NCBI Taxonomy" id="51031"/>
    <lineage>
        <taxon>Eukaryota</taxon>
        <taxon>Metazoa</taxon>
        <taxon>Ecdysozoa</taxon>
        <taxon>Nematoda</taxon>
        <taxon>Chromadorea</taxon>
        <taxon>Rhabditida</taxon>
        <taxon>Rhabditina</taxon>
        <taxon>Rhabditomorpha</taxon>
        <taxon>Strongyloidea</taxon>
        <taxon>Ancylostomatidae</taxon>
        <taxon>Bunostominae</taxon>
        <taxon>Necator</taxon>
    </lineage>
</organism>
<feature type="region of interest" description="Disordered" evidence="1">
    <location>
        <begin position="73"/>
        <end position="111"/>
    </location>
</feature>
<name>A0ABR1D9W2_NECAM</name>
<sequence>MKGLVGTRAESNHRLMWAQRTSYRLRYTHPKQETQKCIGRMYHSCCNNDSTPAQYPKNYSYKNIVNSLLEKNPQKEGQQGKQEASSSGMTVTNSNPSRSVSSGYPPKVSPSFTLNPGDVKMIHHLRSGGKLVVQRKKNGDVAYALSCPDGRKVFLEKTKENAVLSLTDSAGHSIKTLACEF</sequence>
<protein>
    <submittedName>
        <fullName evidence="2">Uncharacterized protein</fullName>
    </submittedName>
</protein>
<feature type="compositionally biased region" description="Polar residues" evidence="1">
    <location>
        <begin position="75"/>
        <end position="102"/>
    </location>
</feature>
<dbReference type="Proteomes" id="UP001303046">
    <property type="component" value="Unassembled WGS sequence"/>
</dbReference>
<keyword evidence="3" id="KW-1185">Reference proteome</keyword>
<gene>
    <name evidence="2" type="primary">Necator_chrIV.g13666</name>
    <name evidence="2" type="ORF">RB195_000374</name>
</gene>
<evidence type="ECO:0000313" key="2">
    <source>
        <dbReference type="EMBL" id="KAK6747102.1"/>
    </source>
</evidence>
<evidence type="ECO:0000313" key="3">
    <source>
        <dbReference type="Proteomes" id="UP001303046"/>
    </source>
</evidence>
<comment type="caution">
    <text evidence="2">The sequence shown here is derived from an EMBL/GenBank/DDBJ whole genome shotgun (WGS) entry which is preliminary data.</text>
</comment>
<reference evidence="2 3" key="1">
    <citation type="submission" date="2023-08" db="EMBL/GenBank/DDBJ databases">
        <title>A Necator americanus chromosomal reference genome.</title>
        <authorList>
            <person name="Ilik V."/>
            <person name="Petrzelkova K.J."/>
            <person name="Pardy F."/>
            <person name="Fuh T."/>
            <person name="Niatou-Singa F.S."/>
            <person name="Gouil Q."/>
            <person name="Baker L."/>
            <person name="Ritchie M.E."/>
            <person name="Jex A.R."/>
            <person name="Gazzola D."/>
            <person name="Li H."/>
            <person name="Toshio Fujiwara R."/>
            <person name="Zhan B."/>
            <person name="Aroian R.V."/>
            <person name="Pafco B."/>
            <person name="Schwarz E.M."/>
        </authorList>
    </citation>
    <scope>NUCLEOTIDE SEQUENCE [LARGE SCALE GENOMIC DNA]</scope>
    <source>
        <strain evidence="2 3">Aroian</strain>
        <tissue evidence="2">Whole animal</tissue>
    </source>
</reference>
<dbReference type="EMBL" id="JAVFWL010000004">
    <property type="protein sequence ID" value="KAK6747102.1"/>
    <property type="molecule type" value="Genomic_DNA"/>
</dbReference>
<accession>A0ABR1D9W2</accession>
<proteinExistence type="predicted"/>
<evidence type="ECO:0000256" key="1">
    <source>
        <dbReference type="SAM" id="MobiDB-lite"/>
    </source>
</evidence>